<keyword evidence="1" id="KW-0808">Transferase</keyword>
<evidence type="ECO:0000313" key="5">
    <source>
        <dbReference type="EMBL" id="KAJ3435492.1"/>
    </source>
</evidence>
<keyword evidence="8" id="KW-1185">Reference proteome</keyword>
<dbReference type="Pfam" id="PF00583">
    <property type="entry name" value="Acetyltransf_1"/>
    <property type="match status" value="1"/>
</dbReference>
<dbReference type="InterPro" id="IPR016181">
    <property type="entry name" value="Acyl_CoA_acyltransferase"/>
</dbReference>
<keyword evidence="2" id="KW-0012">Acyltransferase</keyword>
<feature type="region of interest" description="Disordered" evidence="3">
    <location>
        <begin position="198"/>
        <end position="218"/>
    </location>
</feature>
<evidence type="ECO:0000259" key="4">
    <source>
        <dbReference type="PROSITE" id="PS51186"/>
    </source>
</evidence>
<reference evidence="5" key="2">
    <citation type="submission" date="2022-08" db="EMBL/GenBank/DDBJ databases">
        <title>Novel sulphate-reducing endosymbionts in the free-living metamonad Anaeramoeba.</title>
        <authorList>
            <person name="Jerlstrom-Hultqvist J."/>
            <person name="Cepicka I."/>
            <person name="Gallot-Lavallee L."/>
            <person name="Salas-Leiva D."/>
            <person name="Curtis B.A."/>
            <person name="Zahonova K."/>
            <person name="Pipaliya S."/>
            <person name="Dacks J."/>
            <person name="Roger A.J."/>
        </authorList>
    </citation>
    <scope>NUCLEOTIDE SEQUENCE</scope>
    <source>
        <strain evidence="5">Busselton2</strain>
    </source>
</reference>
<accession>A0AAV7Z0C5</accession>
<dbReference type="PANTHER" id="PTHR42919:SF8">
    <property type="entry name" value="N-ALPHA-ACETYLTRANSFERASE 50"/>
    <property type="match status" value="1"/>
</dbReference>
<organism evidence="5 7">
    <name type="scientific">Anaeramoeba flamelloides</name>
    <dbReference type="NCBI Taxonomy" id="1746091"/>
    <lineage>
        <taxon>Eukaryota</taxon>
        <taxon>Metamonada</taxon>
        <taxon>Anaeramoebidae</taxon>
        <taxon>Anaeramoeba</taxon>
    </lineage>
</organism>
<comment type="caution">
    <text evidence="5">The sequence shown here is derived from an EMBL/GenBank/DDBJ whole genome shotgun (WGS) entry which is preliminary data.</text>
</comment>
<dbReference type="PANTHER" id="PTHR42919">
    <property type="entry name" value="N-ALPHA-ACETYLTRANSFERASE"/>
    <property type="match status" value="1"/>
</dbReference>
<evidence type="ECO:0000313" key="6">
    <source>
        <dbReference type="EMBL" id="KAJ6247750.1"/>
    </source>
</evidence>
<name>A0AAV7Z0C5_9EUKA</name>
<proteinExistence type="predicted"/>
<dbReference type="Gene3D" id="3.40.630.30">
    <property type="match status" value="1"/>
</dbReference>
<evidence type="ECO:0000313" key="8">
    <source>
        <dbReference type="Proteomes" id="UP001150062"/>
    </source>
</evidence>
<sequence>MSQISETKSEQPINPKTEIVGLKSLKEEYLFRKIKRSDIETLQELQNKVFGHKFSFRFLKPLIGSKLACLVFHKKTGELVGSITARVEIERNWFSKNKVKGYISSIGLALEHSGKGIGYNLLNHIVKYFVNAHQAQEIYLHTRQTNVRAVTFYKRYGFQITSKVAGYYSSRKTDPDAYIMTFYPRCVVKLKQTSSNKLQDRINKVNPEKKPLNEKNQK</sequence>
<dbReference type="PROSITE" id="PS51186">
    <property type="entry name" value="GNAT"/>
    <property type="match status" value="1"/>
</dbReference>
<reference evidence="6" key="1">
    <citation type="submission" date="2022-08" db="EMBL/GenBank/DDBJ databases">
        <title>Novel sulfate-reducing endosymbionts in the free-living metamonad Anaeramoeba.</title>
        <authorList>
            <person name="Jerlstrom-Hultqvist J."/>
            <person name="Cepicka I."/>
            <person name="Gallot-Lavallee L."/>
            <person name="Salas-Leiva D."/>
            <person name="Curtis B.A."/>
            <person name="Zahonova K."/>
            <person name="Pipaliya S."/>
            <person name="Dacks J."/>
            <person name="Roger A.J."/>
        </authorList>
    </citation>
    <scope>NUCLEOTIDE SEQUENCE</scope>
    <source>
        <strain evidence="6">Schooner1</strain>
    </source>
</reference>
<evidence type="ECO:0000313" key="7">
    <source>
        <dbReference type="Proteomes" id="UP001146793"/>
    </source>
</evidence>
<evidence type="ECO:0000256" key="2">
    <source>
        <dbReference type="ARBA" id="ARBA00023315"/>
    </source>
</evidence>
<protein>
    <submittedName>
        <fullName evidence="5 6">N-alpha-acetyltransferase</fullName>
    </submittedName>
</protein>
<dbReference type="SUPFAM" id="SSF55729">
    <property type="entry name" value="Acyl-CoA N-acyltransferases (Nat)"/>
    <property type="match status" value="1"/>
</dbReference>
<evidence type="ECO:0000256" key="3">
    <source>
        <dbReference type="SAM" id="MobiDB-lite"/>
    </source>
</evidence>
<dbReference type="InterPro" id="IPR000182">
    <property type="entry name" value="GNAT_dom"/>
</dbReference>
<gene>
    <name evidence="5" type="ORF">M0812_19680</name>
    <name evidence="6" type="ORF">M0813_18384</name>
</gene>
<dbReference type="EMBL" id="JANTQA010000040">
    <property type="protein sequence ID" value="KAJ3435492.1"/>
    <property type="molecule type" value="Genomic_DNA"/>
</dbReference>
<dbReference type="AlphaFoldDB" id="A0AAV7Z0C5"/>
<dbReference type="Proteomes" id="UP001146793">
    <property type="component" value="Unassembled WGS sequence"/>
</dbReference>
<evidence type="ECO:0000256" key="1">
    <source>
        <dbReference type="ARBA" id="ARBA00022679"/>
    </source>
</evidence>
<dbReference type="EMBL" id="JAOAOG010000122">
    <property type="protein sequence ID" value="KAJ6247750.1"/>
    <property type="molecule type" value="Genomic_DNA"/>
</dbReference>
<dbReference type="Proteomes" id="UP001150062">
    <property type="component" value="Unassembled WGS sequence"/>
</dbReference>
<dbReference type="CDD" id="cd04301">
    <property type="entry name" value="NAT_SF"/>
    <property type="match status" value="1"/>
</dbReference>
<dbReference type="InterPro" id="IPR051556">
    <property type="entry name" value="N-term/lysine_N-AcTrnsfr"/>
</dbReference>
<feature type="domain" description="N-acetyltransferase" evidence="4">
    <location>
        <begin position="29"/>
        <end position="185"/>
    </location>
</feature>
<dbReference type="GO" id="GO:0016747">
    <property type="term" value="F:acyltransferase activity, transferring groups other than amino-acyl groups"/>
    <property type="evidence" value="ECO:0007669"/>
    <property type="project" value="InterPro"/>
</dbReference>